<accession>A0ABT7EJS2</accession>
<evidence type="ECO:0000259" key="1">
    <source>
        <dbReference type="Pfam" id="PF01979"/>
    </source>
</evidence>
<comment type="caution">
    <text evidence="2">The sequence shown here is derived from an EMBL/GenBank/DDBJ whole genome shotgun (WGS) entry which is preliminary data.</text>
</comment>
<dbReference type="InterPro" id="IPR057744">
    <property type="entry name" value="OTAase-like"/>
</dbReference>
<dbReference type="SUPFAM" id="SSF51556">
    <property type="entry name" value="Metallo-dependent hydrolases"/>
    <property type="match status" value="1"/>
</dbReference>
<reference evidence="2 3" key="1">
    <citation type="submission" date="2023-05" db="EMBL/GenBank/DDBJ databases">
        <title>Pseudoalteromonas ardens sp. nov., Pseudoalteromonas obscura sp. nov., and Pseudoalteromonas umbrosa sp. nov., isolated from the coral Montipora capitata.</title>
        <authorList>
            <person name="Thomas E.M."/>
            <person name="Smith E.M."/>
            <person name="Papke E."/>
            <person name="Shlafstein M.D."/>
            <person name="Oline D.K."/>
            <person name="Videau P."/>
            <person name="Saw J.H."/>
            <person name="Strangman W.K."/>
            <person name="Ushijima B."/>
        </authorList>
    </citation>
    <scope>NUCLEOTIDE SEQUENCE [LARGE SCALE GENOMIC DNA]</scope>
    <source>
        <strain evidence="2 3">P94</strain>
    </source>
</reference>
<evidence type="ECO:0000313" key="2">
    <source>
        <dbReference type="EMBL" id="MDK2595262.1"/>
    </source>
</evidence>
<dbReference type="CDD" id="cd01299">
    <property type="entry name" value="Met_dep_hydrolase_A"/>
    <property type="match status" value="1"/>
</dbReference>
<dbReference type="InterPro" id="IPR006680">
    <property type="entry name" value="Amidohydro-rel"/>
</dbReference>
<name>A0ABT7EJS2_9GAMM</name>
<keyword evidence="3" id="KW-1185">Reference proteome</keyword>
<dbReference type="Pfam" id="PF01979">
    <property type="entry name" value="Amidohydro_1"/>
    <property type="match status" value="1"/>
</dbReference>
<protein>
    <submittedName>
        <fullName evidence="2">Amidohydrolase family protein</fullName>
    </submittedName>
</protein>
<dbReference type="Gene3D" id="3.20.20.140">
    <property type="entry name" value="Metal-dependent hydrolases"/>
    <property type="match status" value="1"/>
</dbReference>
<gene>
    <name evidence="2" type="ORF">QNM18_09430</name>
</gene>
<evidence type="ECO:0000313" key="3">
    <source>
        <dbReference type="Proteomes" id="UP001231915"/>
    </source>
</evidence>
<dbReference type="InterPro" id="IPR011059">
    <property type="entry name" value="Metal-dep_hydrolase_composite"/>
</dbReference>
<sequence length="433" mass="46193">MIKEGIILKSTLIGTAILFTTTSVFADTLILNADAALDVKTGKLLSPATIVVEDNTITSISKRTPRNAPKNARIIDLDGHTLIPGLFDMHVHLTGDAQVHGYKRLRRTVPRSAITGVRNAKRTLAAGFTSVRNLGAGGYADLALRDAIYDGDVPGPRIFASGPALGITGGHCDNNLFTHEHQVTAAGVADGPWAVRKKVRENIKYGVDVIKFCATGGVLSKGTKVGAQQYSLEEMQALVAEVHLRGLTVAAHAHGTDGIKSAIRAGVDSVEHVSFLDDEAIKLALKHGTYFSMDIYNTEYILGEGEKAGILPESLDKERKVGAKQRASFSKAVEAGVNMVFGSDGGVYPHGDNGKQFSRMVKFGMTELQALQAATINSATLLKQQEKLGSLEAGKLADIIAVPGNPLDNITLMEQVTFVVKDGKVEVDKRTAK</sequence>
<dbReference type="Gene3D" id="2.30.40.10">
    <property type="entry name" value="Urease, subunit C, domain 1"/>
    <property type="match status" value="1"/>
</dbReference>
<dbReference type="SUPFAM" id="SSF51338">
    <property type="entry name" value="Composite domain of metallo-dependent hydrolases"/>
    <property type="match status" value="1"/>
</dbReference>
<dbReference type="PANTHER" id="PTHR43135">
    <property type="entry name" value="ALPHA-D-RIBOSE 1-METHYLPHOSPHONATE 5-TRIPHOSPHATE DIPHOSPHATASE"/>
    <property type="match status" value="1"/>
</dbReference>
<dbReference type="RefSeq" id="WP_284137020.1">
    <property type="nucleotide sequence ID" value="NZ_JASJUT010000003.1"/>
</dbReference>
<dbReference type="EMBL" id="JASJUT010000003">
    <property type="protein sequence ID" value="MDK2595262.1"/>
    <property type="molecule type" value="Genomic_DNA"/>
</dbReference>
<proteinExistence type="predicted"/>
<feature type="domain" description="Amidohydrolase-related" evidence="1">
    <location>
        <begin position="81"/>
        <end position="425"/>
    </location>
</feature>
<dbReference type="Proteomes" id="UP001231915">
    <property type="component" value="Unassembled WGS sequence"/>
</dbReference>
<dbReference type="InterPro" id="IPR032466">
    <property type="entry name" value="Metal_Hydrolase"/>
</dbReference>
<dbReference type="InterPro" id="IPR051781">
    <property type="entry name" value="Metallo-dep_Hydrolase"/>
</dbReference>
<organism evidence="2 3">
    <name type="scientific">Pseudoalteromonas obscura</name>
    <dbReference type="NCBI Taxonomy" id="3048491"/>
    <lineage>
        <taxon>Bacteria</taxon>
        <taxon>Pseudomonadati</taxon>
        <taxon>Pseudomonadota</taxon>
        <taxon>Gammaproteobacteria</taxon>
        <taxon>Alteromonadales</taxon>
        <taxon>Pseudoalteromonadaceae</taxon>
        <taxon>Pseudoalteromonas</taxon>
    </lineage>
</organism>
<dbReference type="PANTHER" id="PTHR43135:SF3">
    <property type="entry name" value="ALPHA-D-RIBOSE 1-METHYLPHOSPHONATE 5-TRIPHOSPHATE DIPHOSPHATASE"/>
    <property type="match status" value="1"/>
</dbReference>